<feature type="transmembrane region" description="Helical" evidence="1">
    <location>
        <begin position="129"/>
        <end position="147"/>
    </location>
</feature>
<keyword evidence="4" id="KW-1185">Reference proteome</keyword>
<feature type="transmembrane region" description="Helical" evidence="1">
    <location>
        <begin position="106"/>
        <end position="123"/>
    </location>
</feature>
<dbReference type="InterPro" id="IPR021878">
    <property type="entry name" value="TgpA_N"/>
</dbReference>
<keyword evidence="3" id="KW-0378">Hydrolase</keyword>
<feature type="transmembrane region" description="Helical" evidence="1">
    <location>
        <begin position="30"/>
        <end position="47"/>
    </location>
</feature>
<dbReference type="InterPro" id="IPR002931">
    <property type="entry name" value="Transglutaminase-like"/>
</dbReference>
<feature type="transmembrane region" description="Helical" evidence="1">
    <location>
        <begin position="553"/>
        <end position="574"/>
    </location>
</feature>
<protein>
    <submittedName>
        <fullName evidence="3">Transglutaminase-like enzyme, putative cysteine protease</fullName>
    </submittedName>
</protein>
<dbReference type="HOGENOM" id="CLU_012397_0_0_6"/>
<evidence type="ECO:0000256" key="1">
    <source>
        <dbReference type="SAM" id="Phobius"/>
    </source>
</evidence>
<dbReference type="SMART" id="SM00460">
    <property type="entry name" value="TGc"/>
    <property type="match status" value="1"/>
</dbReference>
<keyword evidence="1" id="KW-0472">Membrane</keyword>
<dbReference type="InterPro" id="IPR038765">
    <property type="entry name" value="Papain-like_cys_pep_sf"/>
</dbReference>
<evidence type="ECO:0000313" key="4">
    <source>
        <dbReference type="Proteomes" id="UP000029640"/>
    </source>
</evidence>
<accession>A0A095WVW7</accession>
<reference evidence="3 4" key="1">
    <citation type="journal article" date="2014" name="Genome Announc.">
        <title>Genome Sequence of Gammaproteobacterial Pseudohaliea rubra Type Strain DSM 19751, Isolated from Coastal Seawater of the Mediterranean Sea.</title>
        <authorList>
            <person name="Spring S."/>
            <person name="Fiebig A."/>
            <person name="Riedel T."/>
            <person name="Goker M."/>
            <person name="Klenk H.P."/>
        </authorList>
    </citation>
    <scope>NUCLEOTIDE SEQUENCE [LARGE SCALE GENOMIC DNA]</scope>
    <source>
        <strain evidence="3 4">DSM 19751</strain>
    </source>
</reference>
<dbReference type="Gene3D" id="3.10.620.30">
    <property type="match status" value="1"/>
</dbReference>
<gene>
    <name evidence="3" type="ORF">HRUBRA_02635</name>
</gene>
<dbReference type="OrthoDB" id="9804872at2"/>
<feature type="transmembrane region" description="Helical" evidence="1">
    <location>
        <begin position="82"/>
        <end position="99"/>
    </location>
</feature>
<dbReference type="InterPro" id="IPR025403">
    <property type="entry name" value="TgpA-like_C"/>
</dbReference>
<keyword evidence="3" id="KW-0645">Protease</keyword>
<dbReference type="PATRIC" id="fig|1265313.6.peg.2598"/>
<evidence type="ECO:0000259" key="2">
    <source>
        <dbReference type="SMART" id="SM00460"/>
    </source>
</evidence>
<dbReference type="Proteomes" id="UP000029640">
    <property type="component" value="Unassembled WGS sequence"/>
</dbReference>
<dbReference type="EMBL" id="AUVB01000084">
    <property type="protein sequence ID" value="KGE02794.1"/>
    <property type="molecule type" value="Genomic_DNA"/>
</dbReference>
<evidence type="ECO:0000313" key="3">
    <source>
        <dbReference type="EMBL" id="KGE02794.1"/>
    </source>
</evidence>
<keyword evidence="1" id="KW-0812">Transmembrane</keyword>
<dbReference type="STRING" id="1265313.HRUBRA_02635"/>
<dbReference type="PANTHER" id="PTHR42736:SF1">
    <property type="entry name" value="PROTEIN-GLUTAMINE GAMMA-GLUTAMYLTRANSFERASE"/>
    <property type="match status" value="1"/>
</dbReference>
<dbReference type="eggNOG" id="COG1305">
    <property type="taxonomic scope" value="Bacteria"/>
</dbReference>
<dbReference type="AlphaFoldDB" id="A0A095WVW7"/>
<dbReference type="SUPFAM" id="SSF54001">
    <property type="entry name" value="Cysteine proteinases"/>
    <property type="match status" value="1"/>
</dbReference>
<feature type="domain" description="Transglutaminase-like" evidence="2">
    <location>
        <begin position="402"/>
        <end position="473"/>
    </location>
</feature>
<proteinExistence type="predicted"/>
<dbReference type="Pfam" id="PF11992">
    <property type="entry name" value="TgpA_N"/>
    <property type="match status" value="1"/>
</dbReference>
<dbReference type="PANTHER" id="PTHR42736">
    <property type="entry name" value="PROTEIN-GLUTAMINE GAMMA-GLUTAMYLTRANSFERASE"/>
    <property type="match status" value="1"/>
</dbReference>
<feature type="transmembrane region" description="Helical" evidence="1">
    <location>
        <begin position="159"/>
        <end position="180"/>
    </location>
</feature>
<dbReference type="GO" id="GO:0006508">
    <property type="term" value="P:proteolysis"/>
    <property type="evidence" value="ECO:0007669"/>
    <property type="project" value="UniProtKB-KW"/>
</dbReference>
<dbReference type="Pfam" id="PF13559">
    <property type="entry name" value="DUF4129"/>
    <property type="match status" value="1"/>
</dbReference>
<keyword evidence="1" id="KW-1133">Transmembrane helix</keyword>
<dbReference type="Pfam" id="PF01841">
    <property type="entry name" value="Transglut_core"/>
    <property type="match status" value="1"/>
</dbReference>
<dbReference type="InterPro" id="IPR052901">
    <property type="entry name" value="Bact_TGase-like"/>
</dbReference>
<name>A0A095WVW7_9GAMM</name>
<dbReference type="RefSeq" id="WP_035517489.1">
    <property type="nucleotide sequence ID" value="NZ_KN234780.1"/>
</dbReference>
<sequence>MKAAQQIPRNALAWIILCQVLLLAPHGLRVPAWLLLLYLAAFGWRVQLYRNRLPAPTRWLKLVLIGAAMAGIGWSYGSLIGLEPTVALLLAAYALKLVESVSRKDAYVLIFLGFFLLITEFLFSQDLLIVVYASFVAWLLTAALVALHRTGEGFELAPLRVAGVMLAQAFPLMLVLFFLFPRIGPLWNVPIRAHAAQTGMSDFLRPGDVARLTQSTEVAFRARFAGEVPQARDLYWRGLVMSVLEDDTWRSLRFFEAPPAQRRPAPVEAVGAVLDYSVIIEPTQQHWLYALRYAEPQESGVMALADYTLYSPATLESERRYSVRSWPGAAIGLELDTWRRRLETRLPEGENPRALALARQLRAAADDDEAFIARVLALFREQPFRYTLQPPLLGDDPVDDFLFGTRAGFCEHYANAFAVLMRAAGVPARIVAGYQGGEINPMNGTVIVHQFDAHAWNEVWLEGQGWMRVDPTAAVSPARVEFGLETAVQGEGSFLAGSPLSPLRYRAVSWVNTLRLRYDALTYRWQSWVVGFDSERQVELLGKWFGRIDAKRFVAVLLGSFGVVLAAVALALLVRAGPRRDPLLRAWARLRARLVRAGVPVHAGDSPATVLARAQQRYPAAAADLGVLAEEFTALLYRPVGSGDLRRLQQRLRRLRLSSQ</sequence>
<dbReference type="GO" id="GO:0008233">
    <property type="term" value="F:peptidase activity"/>
    <property type="evidence" value="ECO:0007669"/>
    <property type="project" value="UniProtKB-KW"/>
</dbReference>
<organism evidence="3 4">
    <name type="scientific">Pseudohaliea rubra DSM 19751</name>
    <dbReference type="NCBI Taxonomy" id="1265313"/>
    <lineage>
        <taxon>Bacteria</taxon>
        <taxon>Pseudomonadati</taxon>
        <taxon>Pseudomonadota</taxon>
        <taxon>Gammaproteobacteria</taxon>
        <taxon>Cellvibrionales</taxon>
        <taxon>Halieaceae</taxon>
        <taxon>Pseudohaliea</taxon>
    </lineage>
</organism>
<comment type="caution">
    <text evidence="3">The sequence shown here is derived from an EMBL/GenBank/DDBJ whole genome shotgun (WGS) entry which is preliminary data.</text>
</comment>